<dbReference type="EnsemblMetazoa" id="Aqu2.1.39331_001">
    <property type="protein sequence ID" value="Aqu2.1.39331_001"/>
    <property type="gene ID" value="Aqu2.1.39331"/>
</dbReference>
<dbReference type="SUPFAM" id="SSF56672">
    <property type="entry name" value="DNA/RNA polymerases"/>
    <property type="match status" value="1"/>
</dbReference>
<dbReference type="OrthoDB" id="10058284at2759"/>
<evidence type="ECO:0000313" key="1">
    <source>
        <dbReference type="EnsemblMetazoa" id="Aqu2.1.39331_001"/>
    </source>
</evidence>
<dbReference type="PANTHER" id="PTHR33050">
    <property type="entry name" value="REVERSE TRANSCRIPTASE DOMAIN-CONTAINING PROTEIN"/>
    <property type="match status" value="1"/>
</dbReference>
<organism evidence="1">
    <name type="scientific">Amphimedon queenslandica</name>
    <name type="common">Sponge</name>
    <dbReference type="NCBI Taxonomy" id="400682"/>
    <lineage>
        <taxon>Eukaryota</taxon>
        <taxon>Metazoa</taxon>
        <taxon>Porifera</taxon>
        <taxon>Demospongiae</taxon>
        <taxon>Heteroscleromorpha</taxon>
        <taxon>Haplosclerida</taxon>
        <taxon>Niphatidae</taxon>
        <taxon>Amphimedon</taxon>
    </lineage>
</organism>
<dbReference type="InterPro" id="IPR043502">
    <property type="entry name" value="DNA/RNA_pol_sf"/>
</dbReference>
<dbReference type="PANTHER" id="PTHR33050:SF8">
    <property type="entry name" value="REVERSE TRANSCRIPTASE DOMAIN-CONTAINING PROTEIN"/>
    <property type="match status" value="1"/>
</dbReference>
<name>A0A1X7VGY5_AMPQE</name>
<dbReference type="AlphaFoldDB" id="A0A1X7VGY5"/>
<evidence type="ECO:0008006" key="2">
    <source>
        <dbReference type="Google" id="ProtNLM"/>
    </source>
</evidence>
<sequence length="384" mass="44184">MDLPLALREMVSPLCEAMTSWDTLMVQHPDPQFTAFILRGLQEGFRVGFEYQKWGQLKQATHNMHSCRRDLAIMIELCAELGVPLAEKKQEGPAQRLVIVGVQFDTGTMQMSLPLDKVIKLRELLEEWQGNKVKSLEEIESLAGHLQFAAKVIRPGRCFVRQIYQLSKLARRPEHLVRLNKEVRSDLSWWRIFLKDWNGLSLFWKSQRSHPDVTVWSDASGSWGCGALTEKEWLQHQWTSDAGIRNYSIAVLELVPIVLASFVWGRNWEGKIVRFTCDNESVVSILNKLYSKDEILAHLLKCLVFAAAKFQFWFSATHIPGHNNRAADLISCNKSFSFFAQDPHWQSIPPTQIPRDLIQLVLQQELDWLSPAWITLFASTMQQV</sequence>
<dbReference type="eggNOG" id="KOG0017">
    <property type="taxonomic scope" value="Eukaryota"/>
</dbReference>
<reference evidence="1" key="1">
    <citation type="submission" date="2017-05" db="UniProtKB">
        <authorList>
            <consortium name="EnsemblMetazoa"/>
        </authorList>
    </citation>
    <scope>IDENTIFICATION</scope>
</reference>
<dbReference type="CDD" id="cd09275">
    <property type="entry name" value="RNase_HI_RT_DIRS1"/>
    <property type="match status" value="1"/>
</dbReference>
<protein>
    <recommendedName>
        <fullName evidence="2">RNase H type-1 domain-containing protein</fullName>
    </recommendedName>
</protein>
<proteinExistence type="predicted"/>
<accession>A0A1X7VGY5</accession>
<dbReference type="STRING" id="400682.A0A1X7VGY5"/>
<dbReference type="InParanoid" id="A0A1X7VGY5"/>
<dbReference type="InterPro" id="IPR052055">
    <property type="entry name" value="Hepadnavirus_pol/RT"/>
</dbReference>